<protein>
    <submittedName>
        <fullName evidence="2">Uncharacterized protein</fullName>
    </submittedName>
</protein>
<comment type="caution">
    <text evidence="2">The sequence shown here is derived from an EMBL/GenBank/DDBJ whole genome shotgun (WGS) entry which is preliminary data.</text>
</comment>
<feature type="compositionally biased region" description="Pro residues" evidence="1">
    <location>
        <begin position="78"/>
        <end position="88"/>
    </location>
</feature>
<evidence type="ECO:0000256" key="1">
    <source>
        <dbReference type="SAM" id="MobiDB-lite"/>
    </source>
</evidence>
<evidence type="ECO:0000313" key="2">
    <source>
        <dbReference type="EMBL" id="RHZ01063.1"/>
    </source>
</evidence>
<reference evidence="2 3" key="1">
    <citation type="submission" date="2018-08" db="EMBL/GenBank/DDBJ databases">
        <title>Aphanomyces genome sequencing and annotation.</title>
        <authorList>
            <person name="Minardi D."/>
            <person name="Oidtmann B."/>
            <person name="Van Der Giezen M."/>
            <person name="Studholme D.J."/>
        </authorList>
    </citation>
    <scope>NUCLEOTIDE SEQUENCE [LARGE SCALE GENOMIC DNA]</scope>
    <source>
        <strain evidence="2 3">Sv</strain>
    </source>
</reference>
<organism evidence="2 3">
    <name type="scientific">Aphanomyces astaci</name>
    <name type="common">Crayfish plague agent</name>
    <dbReference type="NCBI Taxonomy" id="112090"/>
    <lineage>
        <taxon>Eukaryota</taxon>
        <taxon>Sar</taxon>
        <taxon>Stramenopiles</taxon>
        <taxon>Oomycota</taxon>
        <taxon>Saprolegniomycetes</taxon>
        <taxon>Saprolegniales</taxon>
        <taxon>Verrucalvaceae</taxon>
        <taxon>Aphanomyces</taxon>
    </lineage>
</organism>
<name>A0A3R6XI59_APHAT</name>
<proteinExistence type="predicted"/>
<accession>A0A3R6XI59</accession>
<gene>
    <name evidence="2" type="ORF">DYB35_013071</name>
</gene>
<evidence type="ECO:0000313" key="3">
    <source>
        <dbReference type="Proteomes" id="UP000285712"/>
    </source>
</evidence>
<sequence>MWYSQTPREARGRHRLVPIAGCAALTACLLPTSRAQRLKFLPWTDSSWTNPRTRAIHRSDNNRTLIASTAAATTDPAQTPPAHQPPPHTVVNGTTERASHTAGSFRTTAPRRDWIRSHQNPAHTTTDPILRTKRTLLAEADSSLPWHISLLASSPHQLCSPHYPRHTTGRLLAQRPHDWVQFTVDVTSPWRKPENPTPAGPFNHSTNRTKATIPGYHRLENLPQHDTYHTCLGSHYYPPTRPHFHTQCFTAHWATLHRNWQSTCTTNVDHIRSAGELRLLIEVNNTIRLKQN</sequence>
<feature type="compositionally biased region" description="Polar residues" evidence="1">
    <location>
        <begin position="91"/>
        <end position="107"/>
    </location>
</feature>
<dbReference type="Proteomes" id="UP000285712">
    <property type="component" value="Unassembled WGS sequence"/>
</dbReference>
<dbReference type="EMBL" id="QUTG01000875">
    <property type="protein sequence ID" value="RHZ01063.1"/>
    <property type="molecule type" value="Genomic_DNA"/>
</dbReference>
<feature type="region of interest" description="Disordered" evidence="1">
    <location>
        <begin position="73"/>
        <end position="127"/>
    </location>
</feature>
<feature type="compositionally biased region" description="Polar residues" evidence="1">
    <location>
        <begin position="117"/>
        <end position="127"/>
    </location>
</feature>
<dbReference type="AlphaFoldDB" id="A0A3R6XI59"/>